<dbReference type="Gene3D" id="2.60.120.1440">
    <property type="match status" value="1"/>
</dbReference>
<keyword evidence="5" id="KW-1185">Reference proteome</keyword>
<comment type="caution">
    <text evidence="4">The sequence shown here is derived from an EMBL/GenBank/DDBJ whole genome shotgun (WGS) entry which is preliminary data.</text>
</comment>
<dbReference type="Gene3D" id="3.55.50.30">
    <property type="match status" value="1"/>
</dbReference>
<dbReference type="GO" id="GO:0016989">
    <property type="term" value="F:sigma factor antagonist activity"/>
    <property type="evidence" value="ECO:0007669"/>
    <property type="project" value="TreeGrafter"/>
</dbReference>
<dbReference type="InterPro" id="IPR012373">
    <property type="entry name" value="Ferrdict_sens_TM"/>
</dbReference>
<proteinExistence type="predicted"/>
<dbReference type="PANTHER" id="PTHR30273">
    <property type="entry name" value="PERIPLASMIC SIGNAL SENSOR AND SIGMA FACTOR ACTIVATOR FECR-RELATED"/>
    <property type="match status" value="1"/>
</dbReference>
<name>A0A4Q1D9G3_9BACT</name>
<dbReference type="OrthoDB" id="629393at2"/>
<keyword evidence="1" id="KW-0472">Membrane</keyword>
<feature type="domain" description="Protein FecR C-terminal" evidence="3">
    <location>
        <begin position="326"/>
        <end position="393"/>
    </location>
</feature>
<evidence type="ECO:0000313" key="4">
    <source>
        <dbReference type="EMBL" id="RXK85478.1"/>
    </source>
</evidence>
<dbReference type="Proteomes" id="UP000290545">
    <property type="component" value="Unassembled WGS sequence"/>
</dbReference>
<dbReference type="AlphaFoldDB" id="A0A4Q1D9G3"/>
<evidence type="ECO:0000259" key="2">
    <source>
        <dbReference type="Pfam" id="PF04773"/>
    </source>
</evidence>
<gene>
    <name evidence="4" type="ORF">ESB13_01255</name>
</gene>
<evidence type="ECO:0000259" key="3">
    <source>
        <dbReference type="Pfam" id="PF16344"/>
    </source>
</evidence>
<dbReference type="Pfam" id="PF04773">
    <property type="entry name" value="FecR"/>
    <property type="match status" value="1"/>
</dbReference>
<reference evidence="4 5" key="1">
    <citation type="submission" date="2019-01" db="EMBL/GenBank/DDBJ databases">
        <title>Filimonas sp. strain TTM-71.</title>
        <authorList>
            <person name="Chen W.-M."/>
        </authorList>
    </citation>
    <scope>NUCLEOTIDE SEQUENCE [LARGE SCALE GENOMIC DNA]</scope>
    <source>
        <strain evidence="4 5">TTM-71</strain>
    </source>
</reference>
<feature type="transmembrane region" description="Helical" evidence="1">
    <location>
        <begin position="91"/>
        <end position="113"/>
    </location>
</feature>
<feature type="domain" description="FecR protein" evidence="2">
    <location>
        <begin position="190"/>
        <end position="285"/>
    </location>
</feature>
<protein>
    <submittedName>
        <fullName evidence="4">FecR family protein</fullName>
    </submittedName>
</protein>
<dbReference type="InterPro" id="IPR032508">
    <property type="entry name" value="FecR_C"/>
</dbReference>
<keyword evidence="1" id="KW-1133">Transmembrane helix</keyword>
<organism evidence="4 5">
    <name type="scientific">Filimonas effusa</name>
    <dbReference type="NCBI Taxonomy" id="2508721"/>
    <lineage>
        <taxon>Bacteria</taxon>
        <taxon>Pseudomonadati</taxon>
        <taxon>Bacteroidota</taxon>
        <taxon>Chitinophagia</taxon>
        <taxon>Chitinophagales</taxon>
        <taxon>Chitinophagaceae</taxon>
        <taxon>Filimonas</taxon>
    </lineage>
</organism>
<sequence length="395" mass="43475">MTPQERAHQLFEKYLAGTCTPGEWDELLALVGTLDENDGEMLTEPLYQVWLKTGKNERHSQVPPFNQEQLYQSIIKSGKEDSNTPVRRIKWWRIAAALIASLLVTAALLYYNYNSHPASHTMADTAPENKIKPGVNQAVLTLSNGRQIILDSTATGTISKQGNITVINLNGQLAYKAETGSTAIETVYNTVTTAKANQYQLVLRDGTRVWLNASSSIRFPTEFTGAIRTVEITGEAYFEVAAMPSQPFHVKTNGVDIEVLGTHFNVNAYADEAAIRTSLLEGAVKITAGNKSNLLAPGQEANVLPSGETAVRTGNVALAVAWVNGYFQFDQAPLPVIMRQVGRWYDLDIKYEGQVPDRVFKGKIQRSLPLSGILNLLRKGDIQIRLEGKTLIIMG</sequence>
<dbReference type="InterPro" id="IPR006860">
    <property type="entry name" value="FecR"/>
</dbReference>
<dbReference type="RefSeq" id="WP_129001230.1">
    <property type="nucleotide sequence ID" value="NZ_SDHZ01000001.1"/>
</dbReference>
<dbReference type="PANTHER" id="PTHR30273:SF2">
    <property type="entry name" value="PROTEIN FECR"/>
    <property type="match status" value="1"/>
</dbReference>
<dbReference type="EMBL" id="SDHZ01000001">
    <property type="protein sequence ID" value="RXK85478.1"/>
    <property type="molecule type" value="Genomic_DNA"/>
</dbReference>
<evidence type="ECO:0000256" key="1">
    <source>
        <dbReference type="SAM" id="Phobius"/>
    </source>
</evidence>
<keyword evidence="1" id="KW-0812">Transmembrane</keyword>
<dbReference type="Pfam" id="PF16344">
    <property type="entry name" value="FecR_C"/>
    <property type="match status" value="1"/>
</dbReference>
<accession>A0A4Q1D9G3</accession>
<evidence type="ECO:0000313" key="5">
    <source>
        <dbReference type="Proteomes" id="UP000290545"/>
    </source>
</evidence>